<evidence type="ECO:0000256" key="2">
    <source>
        <dbReference type="ARBA" id="ARBA00002803"/>
    </source>
</evidence>
<keyword evidence="12" id="KW-1185">Reference proteome</keyword>
<dbReference type="InterPro" id="IPR023366">
    <property type="entry name" value="ATP_synth_asu-like_sf"/>
</dbReference>
<dbReference type="AlphaFoldDB" id="A0A1L4CYF8"/>
<feature type="domain" description="Lumazine-binding" evidence="10">
    <location>
        <begin position="1"/>
        <end position="100"/>
    </location>
</feature>
<comment type="function">
    <text evidence="2">Catalyzes the dismutation of two molecules of 6,7-dimethyl-8-ribityllumazine, resulting in the formation of riboflavin and 5-amino-6-(D-ribitylamino)uracil.</text>
</comment>
<evidence type="ECO:0000256" key="9">
    <source>
        <dbReference type="PROSITE-ProRule" id="PRU00524"/>
    </source>
</evidence>
<keyword evidence="8" id="KW-0677">Repeat</keyword>
<dbReference type="InterPro" id="IPR017938">
    <property type="entry name" value="Riboflavin_synthase-like_b-brl"/>
</dbReference>
<dbReference type="InterPro" id="IPR001783">
    <property type="entry name" value="Lumazine-bd"/>
</dbReference>
<evidence type="ECO:0000256" key="6">
    <source>
        <dbReference type="ARBA" id="ARBA00022619"/>
    </source>
</evidence>
<comment type="catalytic activity">
    <reaction evidence="1">
        <text>2 6,7-dimethyl-8-(1-D-ribityl)lumazine + H(+) = 5-amino-6-(D-ribitylamino)uracil + riboflavin</text>
        <dbReference type="Rhea" id="RHEA:20772"/>
        <dbReference type="ChEBI" id="CHEBI:15378"/>
        <dbReference type="ChEBI" id="CHEBI:15934"/>
        <dbReference type="ChEBI" id="CHEBI:57986"/>
        <dbReference type="ChEBI" id="CHEBI:58201"/>
        <dbReference type="EC" id="2.5.1.9"/>
    </reaction>
</comment>
<dbReference type="EC" id="2.5.1.9" evidence="4"/>
<dbReference type="Gene3D" id="2.40.30.20">
    <property type="match status" value="2"/>
</dbReference>
<dbReference type="InterPro" id="IPR026017">
    <property type="entry name" value="Lumazine-bd_dom"/>
</dbReference>
<evidence type="ECO:0000256" key="4">
    <source>
        <dbReference type="ARBA" id="ARBA00012827"/>
    </source>
</evidence>
<evidence type="ECO:0000256" key="3">
    <source>
        <dbReference type="ARBA" id="ARBA00004887"/>
    </source>
</evidence>
<feature type="domain" description="Lumazine-binding" evidence="10">
    <location>
        <begin position="101"/>
        <end position="203"/>
    </location>
</feature>
<dbReference type="PIRSF" id="PIRSF000498">
    <property type="entry name" value="Riboflavin_syn_A"/>
    <property type="match status" value="1"/>
</dbReference>
<keyword evidence="6" id="KW-0686">Riboflavin biosynthesis</keyword>
<dbReference type="Proteomes" id="UP000184731">
    <property type="component" value="Chromosome"/>
</dbReference>
<organism evidence="11 12">
    <name type="scientific">Silvanigrella aquatica</name>
    <dbReference type="NCBI Taxonomy" id="1915309"/>
    <lineage>
        <taxon>Bacteria</taxon>
        <taxon>Pseudomonadati</taxon>
        <taxon>Bdellovibrionota</taxon>
        <taxon>Oligoflexia</taxon>
        <taxon>Silvanigrellales</taxon>
        <taxon>Silvanigrellaceae</taxon>
        <taxon>Silvanigrella</taxon>
    </lineage>
</organism>
<sequence>MFTGIIQDIGKIDCISILKNAIRMTLLTELDSRHLVLGASVACNGCCLTVVESFKHAGKQYFTVDIGYQSLSLTNFNKLEVGSLVNLEPALCVGDSLGGHHMTGHVDALCKVIDFQKATDEFWKLTLSIPQNFSKWVIPKGSIGVAGISLTVANIISSEFSDTLVEIMIIPHTFYNTILQYIAPEISIEVEFDQTVKAIASLLETMLPNYIQACK</sequence>
<dbReference type="OrthoDB" id="5292483at2"/>
<evidence type="ECO:0000256" key="5">
    <source>
        <dbReference type="ARBA" id="ARBA00013950"/>
    </source>
</evidence>
<dbReference type="PANTHER" id="PTHR21098">
    <property type="entry name" value="RIBOFLAVIN SYNTHASE ALPHA CHAIN"/>
    <property type="match status" value="1"/>
</dbReference>
<comment type="pathway">
    <text evidence="3">Cofactor biosynthesis; riboflavin biosynthesis; riboflavin from 2-hydroxy-3-oxobutyl phosphate and 5-amino-6-(D-ribitylamino)uracil: step 2/2.</text>
</comment>
<evidence type="ECO:0000313" key="12">
    <source>
        <dbReference type="Proteomes" id="UP000184731"/>
    </source>
</evidence>
<dbReference type="SUPFAM" id="SSF63380">
    <property type="entry name" value="Riboflavin synthase domain-like"/>
    <property type="match status" value="2"/>
</dbReference>
<dbReference type="GO" id="GO:0004746">
    <property type="term" value="F:riboflavin synthase activity"/>
    <property type="evidence" value="ECO:0007669"/>
    <property type="project" value="UniProtKB-EC"/>
</dbReference>
<dbReference type="EMBL" id="CP017834">
    <property type="protein sequence ID" value="APJ02991.1"/>
    <property type="molecule type" value="Genomic_DNA"/>
</dbReference>
<dbReference type="Pfam" id="PF00677">
    <property type="entry name" value="Lum_binding"/>
    <property type="match status" value="2"/>
</dbReference>
<evidence type="ECO:0000256" key="7">
    <source>
        <dbReference type="ARBA" id="ARBA00022679"/>
    </source>
</evidence>
<protein>
    <recommendedName>
        <fullName evidence="5">Riboflavin synthase</fullName>
        <ecNumber evidence="4">2.5.1.9</ecNumber>
    </recommendedName>
</protein>
<feature type="repeat" description="Lumazine-binding" evidence="9">
    <location>
        <begin position="101"/>
        <end position="203"/>
    </location>
</feature>
<keyword evidence="7" id="KW-0808">Transferase</keyword>
<proteinExistence type="predicted"/>
<dbReference type="STRING" id="1915309.AXG55_03300"/>
<dbReference type="CDD" id="cd00402">
    <property type="entry name" value="Riboflavin_synthase_like"/>
    <property type="match status" value="1"/>
</dbReference>
<dbReference type="KEGG" id="saqi:AXG55_03300"/>
<accession>A0A1L4CYF8</accession>
<evidence type="ECO:0000313" key="11">
    <source>
        <dbReference type="EMBL" id="APJ02991.1"/>
    </source>
</evidence>
<dbReference type="GO" id="GO:0009231">
    <property type="term" value="P:riboflavin biosynthetic process"/>
    <property type="evidence" value="ECO:0007669"/>
    <property type="project" value="UniProtKB-KW"/>
</dbReference>
<dbReference type="NCBIfam" id="NF006767">
    <property type="entry name" value="PRK09289.1"/>
    <property type="match status" value="1"/>
</dbReference>
<dbReference type="PANTHER" id="PTHR21098:SF12">
    <property type="entry name" value="RIBOFLAVIN SYNTHASE"/>
    <property type="match status" value="1"/>
</dbReference>
<dbReference type="PROSITE" id="PS51177">
    <property type="entry name" value="LUMAZINE_BIND"/>
    <property type="match status" value="2"/>
</dbReference>
<name>A0A1L4CYF8_9BACT</name>
<evidence type="ECO:0000256" key="1">
    <source>
        <dbReference type="ARBA" id="ARBA00000968"/>
    </source>
</evidence>
<evidence type="ECO:0000256" key="8">
    <source>
        <dbReference type="ARBA" id="ARBA00022737"/>
    </source>
</evidence>
<gene>
    <name evidence="11" type="ORF">AXG55_03300</name>
</gene>
<evidence type="ECO:0000259" key="10">
    <source>
        <dbReference type="PROSITE" id="PS51177"/>
    </source>
</evidence>
<dbReference type="RefSeq" id="WP_148696704.1">
    <property type="nucleotide sequence ID" value="NZ_CP017834.1"/>
</dbReference>
<reference evidence="11 12" key="1">
    <citation type="submission" date="2016-10" db="EMBL/GenBank/DDBJ databases">
        <title>Silvanigrella aquatica sp. nov., isolated from a freshwater lake located in the Black Forest, Germany, description of Silvanigrellaceae fam. nov., Silvanigrellales ord. nov., reclassification of the order Bdellovibrionales in the class Oligoflexia, reclassification of the families Bacteriovoracaceae and Halobacteriovoraceae in the new order Bacteriovoracales ord. nov., and reclassification of the family Pseudobacteriovoracaceae in the order Oligoflexiales.</title>
        <authorList>
            <person name="Hahn M.W."/>
            <person name="Schmidt J."/>
            <person name="Koll U."/>
            <person name="Rohde M."/>
            <person name="Verbag S."/>
            <person name="Pitt A."/>
            <person name="Nakai R."/>
            <person name="Naganuma T."/>
            <person name="Lang E."/>
        </authorList>
    </citation>
    <scope>NUCLEOTIDE SEQUENCE [LARGE SCALE GENOMIC DNA]</scope>
    <source>
        <strain evidence="11 12">MWH-Nonnen-W8red</strain>
    </source>
</reference>
<feature type="repeat" description="Lumazine-binding" evidence="9">
    <location>
        <begin position="1"/>
        <end position="100"/>
    </location>
</feature>